<reference evidence="2" key="1">
    <citation type="journal article" date="2024" name="Antonie Van Leeuwenhoek">
        <title>Isoptericola haloaureus sp. nov., a dimorphic actinobacterium isolated from mangrove sediments of southeast India, implicating biosaline agricultural significance through nitrogen fixation and salt tolerance genes.</title>
        <authorList>
            <person name="Prathaban M."/>
            <person name="Prathiviraj R."/>
            <person name="Ravichandran M."/>
            <person name="Natarajan S.D."/>
            <person name="Sobanaa M."/>
            <person name="Hari Krishna Kumar S."/>
            <person name="Chandrasekar V."/>
            <person name="Selvin J."/>
        </authorList>
    </citation>
    <scope>NUCLEOTIDE SEQUENCE</scope>
    <source>
        <strain evidence="2">MP1014</strain>
    </source>
</reference>
<proteinExistence type="predicted"/>
<comment type="caution">
    <text evidence="2">The sequence shown here is derived from an EMBL/GenBank/DDBJ whole genome shotgun (WGS) entry which is preliminary data.</text>
</comment>
<feature type="compositionally biased region" description="Basic and acidic residues" evidence="1">
    <location>
        <begin position="22"/>
        <end position="46"/>
    </location>
</feature>
<protein>
    <submittedName>
        <fullName evidence="2">Uncharacterized protein</fullName>
    </submittedName>
</protein>
<dbReference type="RefSeq" id="WP_332903107.1">
    <property type="nucleotide sequence ID" value="NZ_JBAGLP010000120.1"/>
</dbReference>
<keyword evidence="3" id="KW-1185">Reference proteome</keyword>
<evidence type="ECO:0000256" key="1">
    <source>
        <dbReference type="SAM" id="MobiDB-lite"/>
    </source>
</evidence>
<gene>
    <name evidence="2" type="ORF">V5O49_16060</name>
</gene>
<name>A0ABU7ZB67_9MICO</name>
<evidence type="ECO:0000313" key="2">
    <source>
        <dbReference type="EMBL" id="MEG3616641.1"/>
    </source>
</evidence>
<feature type="region of interest" description="Disordered" evidence="1">
    <location>
        <begin position="22"/>
        <end position="47"/>
    </location>
</feature>
<dbReference type="Proteomes" id="UP001310387">
    <property type="component" value="Unassembled WGS sequence"/>
</dbReference>
<reference evidence="2" key="2">
    <citation type="submission" date="2024-02" db="EMBL/GenBank/DDBJ databases">
        <authorList>
            <person name="Prathaban M."/>
            <person name="Mythili R."/>
            <person name="Sharmila Devi N."/>
            <person name="Sobanaa M."/>
            <person name="Prathiviraj R."/>
            <person name="Selvin J."/>
        </authorList>
    </citation>
    <scope>NUCLEOTIDE SEQUENCE</scope>
    <source>
        <strain evidence="2">MP1014</strain>
    </source>
</reference>
<dbReference type="EMBL" id="JBAGLP010000120">
    <property type="protein sequence ID" value="MEG3616641.1"/>
    <property type="molecule type" value="Genomic_DNA"/>
</dbReference>
<accession>A0ABU7ZB67</accession>
<evidence type="ECO:0000313" key="3">
    <source>
        <dbReference type="Proteomes" id="UP001310387"/>
    </source>
</evidence>
<sequence>MSPEQLHQMYRLQEAEVVREAEHRRRAAERAAQDVPRHRRHPEPAPRPRVLVLLDRLRMARARAVRAA</sequence>
<organism evidence="2 3">
    <name type="scientific">Isoptericola haloaureus</name>
    <dbReference type="NCBI Taxonomy" id="1542902"/>
    <lineage>
        <taxon>Bacteria</taxon>
        <taxon>Bacillati</taxon>
        <taxon>Actinomycetota</taxon>
        <taxon>Actinomycetes</taxon>
        <taxon>Micrococcales</taxon>
        <taxon>Promicromonosporaceae</taxon>
        <taxon>Isoptericola</taxon>
    </lineage>
</organism>